<feature type="compositionally biased region" description="Polar residues" evidence="6">
    <location>
        <begin position="113"/>
        <end position="156"/>
    </location>
</feature>
<dbReference type="AlphaFoldDB" id="A0A0M3IXY4"/>
<comment type="subcellular location">
    <subcellularLocation>
        <location evidence="1">Membrane</location>
        <topology evidence="1">Peripheral membrane protein</topology>
    </subcellularLocation>
</comment>
<feature type="compositionally biased region" description="Low complexity" evidence="6">
    <location>
        <begin position="164"/>
        <end position="175"/>
    </location>
</feature>
<reference evidence="10" key="1">
    <citation type="submission" date="2017-02" db="UniProtKB">
        <authorList>
            <consortium name="WormBaseParasite"/>
        </authorList>
    </citation>
    <scope>IDENTIFICATION</scope>
</reference>
<dbReference type="InterPro" id="IPR050384">
    <property type="entry name" value="Endophilin_SH3RF"/>
</dbReference>
<evidence type="ECO:0000313" key="9">
    <source>
        <dbReference type="Proteomes" id="UP000267096"/>
    </source>
</evidence>
<dbReference type="SUPFAM" id="SSF50044">
    <property type="entry name" value="SH3-domain"/>
    <property type="match status" value="4"/>
</dbReference>
<dbReference type="InterPro" id="IPR036028">
    <property type="entry name" value="SH3-like_dom_sf"/>
</dbReference>
<name>A0A0M3IXY4_ANISI</name>
<dbReference type="WBParaSite" id="ASIM_0000006001-mRNA-1">
    <property type="protein sequence ID" value="ASIM_0000006001-mRNA-1"/>
    <property type="gene ID" value="ASIM_0000006001"/>
</dbReference>
<dbReference type="InterPro" id="IPR001452">
    <property type="entry name" value="SH3_domain"/>
</dbReference>
<feature type="domain" description="SH3" evidence="7">
    <location>
        <begin position="237"/>
        <end position="298"/>
    </location>
</feature>
<dbReference type="CDD" id="cd00174">
    <property type="entry name" value="SH3"/>
    <property type="match status" value="3"/>
</dbReference>
<protein>
    <submittedName>
        <fullName evidence="10">LD44138p (inferred by orthology to a D. melanogaster protein)</fullName>
    </submittedName>
</protein>
<evidence type="ECO:0000256" key="4">
    <source>
        <dbReference type="ARBA" id="ARBA00023136"/>
    </source>
</evidence>
<dbReference type="Pfam" id="PF00018">
    <property type="entry name" value="SH3_1"/>
    <property type="match status" value="3"/>
</dbReference>
<evidence type="ECO:0000256" key="5">
    <source>
        <dbReference type="PROSITE-ProRule" id="PRU00192"/>
    </source>
</evidence>
<dbReference type="OrthoDB" id="27823at2759"/>
<dbReference type="Proteomes" id="UP000267096">
    <property type="component" value="Unassembled WGS sequence"/>
</dbReference>
<gene>
    <name evidence="8" type="ORF">ASIM_LOCUS9</name>
</gene>
<keyword evidence="9" id="KW-1185">Reference proteome</keyword>
<dbReference type="EMBL" id="UYRR01000002">
    <property type="protein sequence ID" value="VDK17275.1"/>
    <property type="molecule type" value="Genomic_DNA"/>
</dbReference>
<keyword evidence="4" id="KW-0472">Membrane</keyword>
<reference evidence="8 9" key="2">
    <citation type="submission" date="2018-11" db="EMBL/GenBank/DDBJ databases">
        <authorList>
            <consortium name="Pathogen Informatics"/>
        </authorList>
    </citation>
    <scope>NUCLEOTIDE SEQUENCE [LARGE SCALE GENOMIC DNA]</scope>
</reference>
<feature type="domain" description="SH3" evidence="7">
    <location>
        <begin position="477"/>
        <end position="540"/>
    </location>
</feature>
<feature type="domain" description="SH3" evidence="7">
    <location>
        <begin position="405"/>
        <end position="464"/>
    </location>
</feature>
<dbReference type="PROSITE" id="PS50002">
    <property type="entry name" value="SH3"/>
    <property type="match status" value="4"/>
</dbReference>
<keyword evidence="2 5" id="KW-0728">SH3 domain</keyword>
<organism evidence="10">
    <name type="scientific">Anisakis simplex</name>
    <name type="common">Herring worm</name>
    <dbReference type="NCBI Taxonomy" id="6269"/>
    <lineage>
        <taxon>Eukaryota</taxon>
        <taxon>Metazoa</taxon>
        <taxon>Ecdysozoa</taxon>
        <taxon>Nematoda</taxon>
        <taxon>Chromadorea</taxon>
        <taxon>Rhabditida</taxon>
        <taxon>Spirurina</taxon>
        <taxon>Ascaridomorpha</taxon>
        <taxon>Ascaridoidea</taxon>
        <taxon>Anisakidae</taxon>
        <taxon>Anisakis</taxon>
        <taxon>Anisakis simplex complex</taxon>
    </lineage>
</organism>
<dbReference type="PRINTS" id="PR00499">
    <property type="entry name" value="P67PHOX"/>
</dbReference>
<evidence type="ECO:0000256" key="6">
    <source>
        <dbReference type="SAM" id="MobiDB-lite"/>
    </source>
</evidence>
<accession>A0A0M3IXY4</accession>
<proteinExistence type="predicted"/>
<keyword evidence="3" id="KW-0175">Coiled coil</keyword>
<dbReference type="SMART" id="SM00326">
    <property type="entry name" value="SH3"/>
    <property type="match status" value="4"/>
</dbReference>
<dbReference type="PANTHER" id="PTHR14167:SF81">
    <property type="entry name" value="ENDOPHILIN-A"/>
    <property type="match status" value="1"/>
</dbReference>
<feature type="compositionally biased region" description="Polar residues" evidence="6">
    <location>
        <begin position="226"/>
        <end position="238"/>
    </location>
</feature>
<dbReference type="PANTHER" id="PTHR14167">
    <property type="entry name" value="SH3 DOMAIN-CONTAINING"/>
    <property type="match status" value="1"/>
</dbReference>
<feature type="region of interest" description="Disordered" evidence="6">
    <location>
        <begin position="113"/>
        <end position="175"/>
    </location>
</feature>
<evidence type="ECO:0000313" key="10">
    <source>
        <dbReference type="WBParaSite" id="ASIM_0000006001-mRNA-1"/>
    </source>
</evidence>
<feature type="region of interest" description="Disordered" evidence="6">
    <location>
        <begin position="211"/>
        <end position="238"/>
    </location>
</feature>
<dbReference type="Gene3D" id="2.30.30.40">
    <property type="entry name" value="SH3 Domains"/>
    <property type="match status" value="4"/>
</dbReference>
<evidence type="ECO:0000256" key="1">
    <source>
        <dbReference type="ARBA" id="ARBA00004170"/>
    </source>
</evidence>
<dbReference type="PRINTS" id="PR00452">
    <property type="entry name" value="SH3DOMAIN"/>
</dbReference>
<sequence>MSSYRARPTASSKSSSIDFSRARAIFDTAKQPQVQNAFLSAVKNPTVRSIAASSAKNEKVQSAVIKTAQDDRARSTILDLAKLYESQSTKNTSNFSGYRQSNKNLIDTNTSTASSCFKSTPPQPQKSANSDYYPSLFDQQSSSTDPFSSPIPSKSLPNPFLSFSSTTGNNNDTNSYNVHSNTNNDKFTSIQNNLASLDLFNHPVKPAVPLKKIPPARPPPPKANKWSGSNRLSTTPTNEPHAIVKYPYKASQFDELSCQPNDVVILKKEVDDQWIYALNTRTGEHGILPIVFLDIKIPLVPTQKANLITQQISSLQRRETTTATARALYDYDSAVEGDLKYELFATKLKLPFQFRANDIIKVQAKVNNEWLRGEIDSKCGIFPANFVQLLSPITSSSKPPTSSSVTNKIVTATFDYNSGVPDDLVFRKGDRIEVVERINDDWIKGQLNGRIGLVPMTYVESGNSHCSVIPTSLTSLQTNRTVRANQDYYNQSPAHLCFSKGDQIEIMQQIDKEWLKGKLILNMSNQKSFPCGIFPRSAVE</sequence>
<evidence type="ECO:0000256" key="3">
    <source>
        <dbReference type="ARBA" id="ARBA00023054"/>
    </source>
</evidence>
<evidence type="ECO:0000256" key="2">
    <source>
        <dbReference type="ARBA" id="ARBA00022443"/>
    </source>
</evidence>
<evidence type="ECO:0000313" key="8">
    <source>
        <dbReference type="EMBL" id="VDK17275.1"/>
    </source>
</evidence>
<feature type="domain" description="SH3" evidence="7">
    <location>
        <begin position="320"/>
        <end position="392"/>
    </location>
</feature>
<evidence type="ECO:0000259" key="7">
    <source>
        <dbReference type="PROSITE" id="PS50002"/>
    </source>
</evidence>